<name>A0AAD5IAW4_ACENE</name>
<dbReference type="EMBL" id="JAJSOW010000107">
    <property type="protein sequence ID" value="KAI9157648.1"/>
    <property type="molecule type" value="Genomic_DNA"/>
</dbReference>
<keyword evidence="2" id="KW-1185">Reference proteome</keyword>
<proteinExistence type="predicted"/>
<gene>
    <name evidence="1" type="ORF">LWI28_025771</name>
</gene>
<evidence type="ECO:0000313" key="1">
    <source>
        <dbReference type="EMBL" id="KAI9157648.1"/>
    </source>
</evidence>
<dbReference type="AlphaFoldDB" id="A0AAD5IAW4"/>
<evidence type="ECO:0000313" key="2">
    <source>
        <dbReference type="Proteomes" id="UP001064489"/>
    </source>
</evidence>
<reference evidence="1" key="1">
    <citation type="journal article" date="2022" name="Plant J.">
        <title>Strategies of tolerance reflected in two North American maple genomes.</title>
        <authorList>
            <person name="McEvoy S.L."/>
            <person name="Sezen U.U."/>
            <person name="Trouern-Trend A."/>
            <person name="McMahon S.M."/>
            <person name="Schaberg P.G."/>
            <person name="Yang J."/>
            <person name="Wegrzyn J.L."/>
            <person name="Swenson N.G."/>
        </authorList>
    </citation>
    <scope>NUCLEOTIDE SEQUENCE</scope>
    <source>
        <strain evidence="1">91603</strain>
    </source>
</reference>
<organism evidence="1 2">
    <name type="scientific">Acer negundo</name>
    <name type="common">Box elder</name>
    <dbReference type="NCBI Taxonomy" id="4023"/>
    <lineage>
        <taxon>Eukaryota</taxon>
        <taxon>Viridiplantae</taxon>
        <taxon>Streptophyta</taxon>
        <taxon>Embryophyta</taxon>
        <taxon>Tracheophyta</taxon>
        <taxon>Spermatophyta</taxon>
        <taxon>Magnoliopsida</taxon>
        <taxon>eudicotyledons</taxon>
        <taxon>Gunneridae</taxon>
        <taxon>Pentapetalae</taxon>
        <taxon>rosids</taxon>
        <taxon>malvids</taxon>
        <taxon>Sapindales</taxon>
        <taxon>Sapindaceae</taxon>
        <taxon>Hippocastanoideae</taxon>
        <taxon>Acereae</taxon>
        <taxon>Acer</taxon>
    </lineage>
</organism>
<protein>
    <submittedName>
        <fullName evidence="1">Uncharacterized protein</fullName>
    </submittedName>
</protein>
<accession>A0AAD5IAW4</accession>
<sequence length="151" mass="16912">MPFPVGRGHETVDDEPMVSFNGGVGSLVLDTFGQKYHYKVIQPEKVLVDCKLPQEALMVQELARNVEGIKKSRSEINNGAGDVPLHYLKHLYMLGDLLYWSASSKILNVVLGVGDPVFWCYPVPLMIEILIGIRNGNMISTYNFITRNVKC</sequence>
<reference evidence="1" key="2">
    <citation type="submission" date="2023-02" db="EMBL/GenBank/DDBJ databases">
        <authorList>
            <person name="Swenson N.G."/>
            <person name="Wegrzyn J.L."/>
            <person name="Mcevoy S.L."/>
        </authorList>
    </citation>
    <scope>NUCLEOTIDE SEQUENCE</scope>
    <source>
        <strain evidence="1">91603</strain>
        <tissue evidence="1">Leaf</tissue>
    </source>
</reference>
<dbReference type="Proteomes" id="UP001064489">
    <property type="component" value="Chromosome 12"/>
</dbReference>
<comment type="caution">
    <text evidence="1">The sequence shown here is derived from an EMBL/GenBank/DDBJ whole genome shotgun (WGS) entry which is preliminary data.</text>
</comment>